<feature type="region of interest" description="Disordered" evidence="3">
    <location>
        <begin position="114"/>
        <end position="142"/>
    </location>
</feature>
<feature type="compositionally biased region" description="Low complexity" evidence="3">
    <location>
        <begin position="290"/>
        <end position="312"/>
    </location>
</feature>
<dbReference type="RefSeq" id="XP_030746773.1">
    <property type="nucleotide sequence ID" value="XM_030890913.1"/>
</dbReference>
<feature type="region of interest" description="Disordered" evidence="3">
    <location>
        <begin position="191"/>
        <end position="215"/>
    </location>
</feature>
<dbReference type="GO" id="GO:0008010">
    <property type="term" value="F:structural constituent of chitin-based larval cuticle"/>
    <property type="evidence" value="ECO:0007669"/>
    <property type="project" value="TreeGrafter"/>
</dbReference>
<dbReference type="AlphaFoldDB" id="A0A6J2X6F0"/>
<evidence type="ECO:0000256" key="3">
    <source>
        <dbReference type="SAM" id="MobiDB-lite"/>
    </source>
</evidence>
<dbReference type="GeneID" id="115875451"/>
<feature type="compositionally biased region" description="Low complexity" evidence="3">
    <location>
        <begin position="232"/>
        <end position="249"/>
    </location>
</feature>
<protein>
    <submittedName>
        <fullName evidence="6">Protein lethal(3)malignant blood neoplasm 1 isoform X1</fullName>
    </submittedName>
</protein>
<dbReference type="PANTHER" id="PTHR10380">
    <property type="entry name" value="CUTICLE PROTEIN"/>
    <property type="match status" value="1"/>
</dbReference>
<reference evidence="6" key="1">
    <citation type="submission" date="2025-08" db="UniProtKB">
        <authorList>
            <consortium name="RefSeq"/>
        </authorList>
    </citation>
    <scope>IDENTIFICATION</scope>
    <source>
        <tissue evidence="6">Gonads</tissue>
    </source>
</reference>
<dbReference type="PROSITE" id="PS51155">
    <property type="entry name" value="CHIT_BIND_RR_2"/>
    <property type="match status" value="2"/>
</dbReference>
<feature type="compositionally biased region" description="Polar residues" evidence="3">
    <location>
        <begin position="260"/>
        <end position="276"/>
    </location>
</feature>
<feature type="region of interest" description="Disordered" evidence="3">
    <location>
        <begin position="232"/>
        <end position="392"/>
    </location>
</feature>
<dbReference type="Proteomes" id="UP000504635">
    <property type="component" value="Unplaced"/>
</dbReference>
<proteinExistence type="predicted"/>
<dbReference type="KEGG" id="soy:115875451"/>
<dbReference type="InterPro" id="IPR031311">
    <property type="entry name" value="CHIT_BIND_RR_consensus"/>
</dbReference>
<dbReference type="OrthoDB" id="6362401at2759"/>
<dbReference type="InterPro" id="IPR000618">
    <property type="entry name" value="Insect_cuticle"/>
</dbReference>
<name>A0A6J2X6F0_SITOR</name>
<organism evidence="5 6">
    <name type="scientific">Sitophilus oryzae</name>
    <name type="common">Rice weevil</name>
    <name type="synonym">Curculio oryzae</name>
    <dbReference type="NCBI Taxonomy" id="7048"/>
    <lineage>
        <taxon>Eukaryota</taxon>
        <taxon>Metazoa</taxon>
        <taxon>Ecdysozoa</taxon>
        <taxon>Arthropoda</taxon>
        <taxon>Hexapoda</taxon>
        <taxon>Insecta</taxon>
        <taxon>Pterygota</taxon>
        <taxon>Neoptera</taxon>
        <taxon>Endopterygota</taxon>
        <taxon>Coleoptera</taxon>
        <taxon>Polyphaga</taxon>
        <taxon>Cucujiformia</taxon>
        <taxon>Curculionidae</taxon>
        <taxon>Dryophthorinae</taxon>
        <taxon>Sitophilus</taxon>
    </lineage>
</organism>
<evidence type="ECO:0000313" key="6">
    <source>
        <dbReference type="RefSeq" id="XP_030746773.1"/>
    </source>
</evidence>
<evidence type="ECO:0000256" key="1">
    <source>
        <dbReference type="ARBA" id="ARBA00022460"/>
    </source>
</evidence>
<feature type="chain" id="PRO_5026991147" evidence="4">
    <location>
        <begin position="20"/>
        <end position="526"/>
    </location>
</feature>
<dbReference type="InterPro" id="IPR050468">
    <property type="entry name" value="Cuticle_Struct_Prot"/>
</dbReference>
<dbReference type="InParanoid" id="A0A6J2X6F0"/>
<evidence type="ECO:0000313" key="5">
    <source>
        <dbReference type="Proteomes" id="UP000504635"/>
    </source>
</evidence>
<keyword evidence="5" id="KW-1185">Reference proteome</keyword>
<dbReference type="PANTHER" id="PTHR10380:SF119">
    <property type="entry name" value="PROTEIN LETHAL(3)MALIGNANT BLOOD NEOPLASM 1"/>
    <property type="match status" value="1"/>
</dbReference>
<feature type="compositionally biased region" description="Polar residues" evidence="3">
    <location>
        <begin position="313"/>
        <end position="328"/>
    </location>
</feature>
<evidence type="ECO:0000256" key="2">
    <source>
        <dbReference type="PROSITE-ProRule" id="PRU00497"/>
    </source>
</evidence>
<keyword evidence="4" id="KW-0732">Signal</keyword>
<evidence type="ECO:0000256" key="4">
    <source>
        <dbReference type="SAM" id="SignalP"/>
    </source>
</evidence>
<dbReference type="GO" id="GO:0062129">
    <property type="term" value="C:chitin-based extracellular matrix"/>
    <property type="evidence" value="ECO:0007669"/>
    <property type="project" value="TreeGrafter"/>
</dbReference>
<feature type="signal peptide" evidence="4">
    <location>
        <begin position="1"/>
        <end position="19"/>
    </location>
</feature>
<gene>
    <name evidence="6" type="primary">LOC115875451</name>
</gene>
<dbReference type="PROSITE" id="PS00233">
    <property type="entry name" value="CHIT_BIND_RR_1"/>
    <property type="match status" value="1"/>
</dbReference>
<keyword evidence="1 2" id="KW-0193">Cuticle</keyword>
<dbReference type="Pfam" id="PF00379">
    <property type="entry name" value="Chitin_bind_4"/>
    <property type="match status" value="2"/>
</dbReference>
<sequence length="526" mass="56390">MKLITQVVITFFLVTLGSSQKKSDEDSPYEFGFTIDGEQHRHEKKDEKGIIQGEFGFITADGIYHVTVYATDENGNFKILSMRNLRISAPLDGSPLRGELSPEADKYRKQAGLAPLPKQQSSAPPPSVAPVQQSANPLAVDVTPSNAPPFRFTTQPTIKPACASCGYVTTPNPALGQNNNFQFQNPVFKAQDQQNQQNKQLQPPQGQFNQNQQQQTNNNAVYKQDNQNQGFVSQDVQSSQSSAGGQPQSNISPYEAINGPQYTSYQNPGESQQPGSAVQGETDVGGAVDNGFSGNSNNNGFGSGTSEFGGNSAYNNDNTYGSQQSGQANEVGGNIAPESNAESGSAQFGGGSGYNQPEAYNVLGNTASGPGSEGGEANPLQYPGPADGAPALPPVSVADGAIHVGGDNPQHIPIKDKFPGMQDGLPEGIEEKDITDLLYKFHYTVGFHGHYEKGYKNGAKVGGYFVNGRDGISRVVTYVADENGYRPKVKLINLGLESEDTPKPDSEKKFGLKSFEFVWYPIHTEK</sequence>
<accession>A0A6J2X6F0</accession>